<dbReference type="Pfam" id="PF03732">
    <property type="entry name" value="Retrotrans_gag"/>
    <property type="match status" value="1"/>
</dbReference>
<feature type="compositionally biased region" description="Basic and acidic residues" evidence="1">
    <location>
        <begin position="201"/>
        <end position="228"/>
    </location>
</feature>
<dbReference type="PANTHER" id="PTHR33223">
    <property type="entry name" value="CCHC-TYPE DOMAIN-CONTAINING PROTEIN"/>
    <property type="match status" value="1"/>
</dbReference>
<feature type="region of interest" description="Disordered" evidence="1">
    <location>
        <begin position="473"/>
        <end position="520"/>
    </location>
</feature>
<evidence type="ECO:0000313" key="3">
    <source>
        <dbReference type="EMBL" id="KAK3002374.1"/>
    </source>
</evidence>
<feature type="domain" description="Retrotransposon gag" evidence="2">
    <location>
        <begin position="345"/>
        <end position="436"/>
    </location>
</feature>
<evidence type="ECO:0000259" key="2">
    <source>
        <dbReference type="Pfam" id="PF03732"/>
    </source>
</evidence>
<name>A0AA88V5T6_9ASTE</name>
<proteinExistence type="predicted"/>
<sequence length="520" mass="59143">MALYLLCIPECPQPSCTSIAAPSTTTTTPLNATATAAFNFFIITLKTRSIIDLSQDGSDFHNIHSPAALLPCPFDDHHNHFERDCFHLFDDMANKHVLHCCSTSIRVDLRRYERSPSKPHGTRSPTPLLKRGDLRHRLTRKLFDTPNADLTREVHEHKGVVTTLQKKLEAVAPTISRNQTHLDPSDLHLRLTSRSGYGRSHKLETDPSHQPRHVARSESYLRREKSIEDNTNSPPAVSNKIRGQRCAEQKHCPQGRVHGPGRKVRPQGRTSRKPTSGPCPEEFTPPRDDSGYPLSKGIEKAKLLPNFRMPQCDLYDGSGDPEEHVYQFQTNMLLLQVSDAVMCRAFPTTLRKAAHAWFKSLRPRSIHSFAQLSDLFQKHFVSSRTRRKNSASLLNIVQERNESLSRYLGRFNAATLEIDNLDESVKYTAFMRGLRPTTKFAFAVNKSPPGNMSGLLDKANKYIQAEEYLETHKEHRGDNGQGQEKRSREDSPRSGRGSKRSRRDERRPKEMFDMKNLTCH</sequence>
<keyword evidence="4" id="KW-1185">Reference proteome</keyword>
<reference evidence="3" key="1">
    <citation type="submission" date="2022-12" db="EMBL/GenBank/DDBJ databases">
        <title>Draft genome assemblies for two species of Escallonia (Escalloniales).</title>
        <authorList>
            <person name="Chanderbali A."/>
            <person name="Dervinis C."/>
            <person name="Anghel I."/>
            <person name="Soltis D."/>
            <person name="Soltis P."/>
            <person name="Zapata F."/>
        </authorList>
    </citation>
    <scope>NUCLEOTIDE SEQUENCE</scope>
    <source>
        <strain evidence="3">UCBG64.0493</strain>
        <tissue evidence="3">Leaf</tissue>
    </source>
</reference>
<dbReference type="AlphaFoldDB" id="A0AA88V5T6"/>
<feature type="compositionally biased region" description="Basic residues" evidence="1">
    <location>
        <begin position="259"/>
        <end position="272"/>
    </location>
</feature>
<comment type="caution">
    <text evidence="3">The sequence shown here is derived from an EMBL/GenBank/DDBJ whole genome shotgun (WGS) entry which is preliminary data.</text>
</comment>
<evidence type="ECO:0000256" key="1">
    <source>
        <dbReference type="SAM" id="MobiDB-lite"/>
    </source>
</evidence>
<organism evidence="3 4">
    <name type="scientific">Escallonia herrerae</name>
    <dbReference type="NCBI Taxonomy" id="1293975"/>
    <lineage>
        <taxon>Eukaryota</taxon>
        <taxon>Viridiplantae</taxon>
        <taxon>Streptophyta</taxon>
        <taxon>Embryophyta</taxon>
        <taxon>Tracheophyta</taxon>
        <taxon>Spermatophyta</taxon>
        <taxon>Magnoliopsida</taxon>
        <taxon>eudicotyledons</taxon>
        <taxon>Gunneridae</taxon>
        <taxon>Pentapetalae</taxon>
        <taxon>asterids</taxon>
        <taxon>campanulids</taxon>
        <taxon>Escalloniales</taxon>
        <taxon>Escalloniaceae</taxon>
        <taxon>Escallonia</taxon>
    </lineage>
</organism>
<dbReference type="InterPro" id="IPR005162">
    <property type="entry name" value="Retrotrans_gag_dom"/>
</dbReference>
<dbReference type="EMBL" id="JAVXUP010002607">
    <property type="protein sequence ID" value="KAK3002374.1"/>
    <property type="molecule type" value="Genomic_DNA"/>
</dbReference>
<protein>
    <recommendedName>
        <fullName evidence="2">Retrotransposon gag domain-containing protein</fullName>
    </recommendedName>
</protein>
<feature type="region of interest" description="Disordered" evidence="1">
    <location>
        <begin position="194"/>
        <end position="295"/>
    </location>
</feature>
<evidence type="ECO:0000313" key="4">
    <source>
        <dbReference type="Proteomes" id="UP001188597"/>
    </source>
</evidence>
<dbReference type="PANTHER" id="PTHR33223:SF10">
    <property type="entry name" value="AMINOTRANSFERASE-LIKE PLANT MOBILE DOMAIN-CONTAINING PROTEIN"/>
    <property type="match status" value="1"/>
</dbReference>
<feature type="compositionally biased region" description="Basic and acidic residues" evidence="1">
    <location>
        <begin position="473"/>
        <end position="493"/>
    </location>
</feature>
<gene>
    <name evidence="3" type="ORF">RJ639_022535</name>
</gene>
<feature type="compositionally biased region" description="Basic and acidic residues" evidence="1">
    <location>
        <begin position="502"/>
        <end position="513"/>
    </location>
</feature>
<accession>A0AA88V5T6</accession>
<dbReference type="Proteomes" id="UP001188597">
    <property type="component" value="Unassembled WGS sequence"/>
</dbReference>